<name>A0ABV4CP43_9PSEU</name>
<dbReference type="SUPFAM" id="SSF51735">
    <property type="entry name" value="NAD(P)-binding Rossmann-fold domains"/>
    <property type="match status" value="1"/>
</dbReference>
<reference evidence="6 7" key="1">
    <citation type="submission" date="2024-08" db="EMBL/GenBank/DDBJ databases">
        <title>Genome mining of Saccharopolyspora cebuensis PGLac3 from Nigerian medicinal plant.</title>
        <authorList>
            <person name="Ezeobiora C.E."/>
            <person name="Igbokwe N.H."/>
            <person name="Amin D.H."/>
            <person name="Mendie U.E."/>
        </authorList>
    </citation>
    <scope>NUCLEOTIDE SEQUENCE [LARGE SCALE GENOMIC DNA]</scope>
    <source>
        <strain evidence="6 7">PGLac3</strain>
    </source>
</reference>
<comment type="cofactor">
    <cofactor evidence="1">
        <name>NAD(+)</name>
        <dbReference type="ChEBI" id="CHEBI:57540"/>
    </cofactor>
</comment>
<dbReference type="Pfam" id="PF01370">
    <property type="entry name" value="Epimerase"/>
    <property type="match status" value="1"/>
</dbReference>
<keyword evidence="4" id="KW-0456">Lyase</keyword>
<dbReference type="Proteomes" id="UP001564626">
    <property type="component" value="Unassembled WGS sequence"/>
</dbReference>
<dbReference type="InterPro" id="IPR044516">
    <property type="entry name" value="UXS-like"/>
</dbReference>
<evidence type="ECO:0000313" key="6">
    <source>
        <dbReference type="EMBL" id="MEY8041907.1"/>
    </source>
</evidence>
<dbReference type="PANTHER" id="PTHR43078">
    <property type="entry name" value="UDP-GLUCURONIC ACID DECARBOXYLASE-RELATED"/>
    <property type="match status" value="1"/>
</dbReference>
<evidence type="ECO:0000256" key="3">
    <source>
        <dbReference type="ARBA" id="ARBA00023027"/>
    </source>
</evidence>
<evidence type="ECO:0000259" key="5">
    <source>
        <dbReference type="Pfam" id="PF01370"/>
    </source>
</evidence>
<gene>
    <name evidence="6" type="ORF">AB8O55_21055</name>
</gene>
<dbReference type="RefSeq" id="WP_369775228.1">
    <property type="nucleotide sequence ID" value="NZ_JBGEHV010000044.1"/>
</dbReference>
<dbReference type="Gene3D" id="3.90.25.10">
    <property type="entry name" value="UDP-galactose 4-epimerase, domain 1"/>
    <property type="match status" value="1"/>
</dbReference>
<organism evidence="6 7">
    <name type="scientific">Saccharopolyspora cebuensis</name>
    <dbReference type="NCBI Taxonomy" id="418759"/>
    <lineage>
        <taxon>Bacteria</taxon>
        <taxon>Bacillati</taxon>
        <taxon>Actinomycetota</taxon>
        <taxon>Actinomycetes</taxon>
        <taxon>Pseudonocardiales</taxon>
        <taxon>Pseudonocardiaceae</taxon>
        <taxon>Saccharopolyspora</taxon>
    </lineage>
</organism>
<sequence>MFFHRALITGGAGFVGSHLCEELLARGTRVVCLDDFCTGRRENLAALRGNPRFELMERDIGAAPVLDLGDREGFDLVAHLASPASPEHYFRLPLATLRAGSAGTEHALELAERTGARFLLASTSEVYGDPLVHPQPEDYRGNVNPVGPRAVYDEAKRYAEAITTAYRARGVTTRIARIFNTYGPRMRADDGRMVPTFIRQALRDEPITVTGDGEQTRSLCHVDDTVRGLLAVASGERADPVNIGNPDELRVRDLAELVRELAGSRSPIEHIAAAPDDPRRRCPDIAVAVAELGWRPEIDARTGLRSTITARAEERPAPVAPGR</sequence>
<feature type="domain" description="NAD-dependent epimerase/dehydratase" evidence="5">
    <location>
        <begin position="6"/>
        <end position="244"/>
    </location>
</feature>
<proteinExistence type="predicted"/>
<evidence type="ECO:0000313" key="7">
    <source>
        <dbReference type="Proteomes" id="UP001564626"/>
    </source>
</evidence>
<keyword evidence="2" id="KW-0210">Decarboxylase</keyword>
<comment type="caution">
    <text evidence="6">The sequence shown here is derived from an EMBL/GenBank/DDBJ whole genome shotgun (WGS) entry which is preliminary data.</text>
</comment>
<dbReference type="EMBL" id="JBGEHV010000044">
    <property type="protein sequence ID" value="MEY8041907.1"/>
    <property type="molecule type" value="Genomic_DNA"/>
</dbReference>
<dbReference type="InterPro" id="IPR036291">
    <property type="entry name" value="NAD(P)-bd_dom_sf"/>
</dbReference>
<dbReference type="InterPro" id="IPR001509">
    <property type="entry name" value="Epimerase_deHydtase"/>
</dbReference>
<evidence type="ECO:0000256" key="2">
    <source>
        <dbReference type="ARBA" id="ARBA00022793"/>
    </source>
</evidence>
<dbReference type="PANTHER" id="PTHR43078:SF6">
    <property type="entry name" value="UDP-GLUCURONIC ACID DECARBOXYLASE 1"/>
    <property type="match status" value="1"/>
</dbReference>
<protein>
    <submittedName>
        <fullName evidence="6">NAD-dependent epimerase/dehydratase family protein</fullName>
    </submittedName>
</protein>
<dbReference type="Gene3D" id="3.40.50.720">
    <property type="entry name" value="NAD(P)-binding Rossmann-like Domain"/>
    <property type="match status" value="1"/>
</dbReference>
<evidence type="ECO:0000256" key="4">
    <source>
        <dbReference type="ARBA" id="ARBA00023239"/>
    </source>
</evidence>
<accession>A0ABV4CP43</accession>
<keyword evidence="7" id="KW-1185">Reference proteome</keyword>
<keyword evidence="3" id="KW-0520">NAD</keyword>
<evidence type="ECO:0000256" key="1">
    <source>
        <dbReference type="ARBA" id="ARBA00001911"/>
    </source>
</evidence>